<keyword evidence="4" id="KW-1185">Reference proteome</keyword>
<evidence type="ECO:0000313" key="3">
    <source>
        <dbReference type="EMBL" id="QSB06389.1"/>
    </source>
</evidence>
<proteinExistence type="predicted"/>
<evidence type="ECO:0000259" key="2">
    <source>
        <dbReference type="Pfam" id="PF13399"/>
    </source>
</evidence>
<reference evidence="3" key="1">
    <citation type="submission" date="2021-02" db="EMBL/GenBank/DDBJ databases">
        <title>Natronoglycomyces albus gen. nov., sp. nov, a haloalkaliphilic actinobacterium from a soda solonchak soil.</title>
        <authorList>
            <person name="Sorokin D.Y."/>
            <person name="Khijniak T.V."/>
            <person name="Zakharycheva A.P."/>
            <person name="Boueva O.V."/>
            <person name="Ariskina E.V."/>
            <person name="Hahnke R.L."/>
            <person name="Bunk B."/>
            <person name="Sproer C."/>
            <person name="Schumann P."/>
            <person name="Evtushenko L.I."/>
            <person name="Kublanov I.V."/>
        </authorList>
    </citation>
    <scope>NUCLEOTIDE SEQUENCE</scope>
    <source>
        <strain evidence="3">DSM 106290</strain>
    </source>
</reference>
<dbReference type="Proteomes" id="UP000662939">
    <property type="component" value="Chromosome"/>
</dbReference>
<feature type="domain" description="LytR/CpsA/Psr regulator C-terminal" evidence="2">
    <location>
        <begin position="57"/>
        <end position="142"/>
    </location>
</feature>
<dbReference type="AlphaFoldDB" id="A0A895XSU2"/>
<name>A0A895XSU2_9ACTN</name>
<feature type="signal peptide" evidence="1">
    <location>
        <begin position="1"/>
        <end position="24"/>
    </location>
</feature>
<accession>A0A895XSU2</accession>
<sequence>MRIARVRALIFVCALALIAGVATAWAVRSDSQQDYSTDRCESGDIEISLAIPDTEDISLIILNGTDQSGLADQAAQQLEERGFNVVDVGDSEERNETPAIIYSGPETFGAGLHAWAYFHGGRSEFSLDYDQEAVTIILGSRFQQVKTESDARLTFATRDRITAPEGTCSIE</sequence>
<dbReference type="KEGG" id="nav:JQS30_05630"/>
<dbReference type="EMBL" id="CP070496">
    <property type="protein sequence ID" value="QSB06389.1"/>
    <property type="molecule type" value="Genomic_DNA"/>
</dbReference>
<gene>
    <name evidence="3" type="ORF">JQS30_05630</name>
</gene>
<protein>
    <submittedName>
        <fullName evidence="3">LytR C-terminal domain-containing protein</fullName>
    </submittedName>
</protein>
<dbReference type="Pfam" id="PF13399">
    <property type="entry name" value="LytR_C"/>
    <property type="match status" value="1"/>
</dbReference>
<dbReference type="Gene3D" id="3.30.70.2390">
    <property type="match status" value="1"/>
</dbReference>
<feature type="chain" id="PRO_5034843345" evidence="1">
    <location>
        <begin position="25"/>
        <end position="171"/>
    </location>
</feature>
<dbReference type="InterPro" id="IPR027381">
    <property type="entry name" value="LytR/CpsA/Psr_C"/>
</dbReference>
<dbReference type="RefSeq" id="WP_213172398.1">
    <property type="nucleotide sequence ID" value="NZ_CP070496.1"/>
</dbReference>
<organism evidence="3 4">
    <name type="scientific">Natronoglycomyces albus</name>
    <dbReference type="NCBI Taxonomy" id="2811108"/>
    <lineage>
        <taxon>Bacteria</taxon>
        <taxon>Bacillati</taxon>
        <taxon>Actinomycetota</taxon>
        <taxon>Actinomycetes</taxon>
        <taxon>Glycomycetales</taxon>
        <taxon>Glycomycetaceae</taxon>
        <taxon>Natronoglycomyces</taxon>
    </lineage>
</organism>
<evidence type="ECO:0000313" key="4">
    <source>
        <dbReference type="Proteomes" id="UP000662939"/>
    </source>
</evidence>
<evidence type="ECO:0000256" key="1">
    <source>
        <dbReference type="SAM" id="SignalP"/>
    </source>
</evidence>
<keyword evidence="1" id="KW-0732">Signal</keyword>